<organism evidence="2 3">
    <name type="scientific">Uncinula necator</name>
    <name type="common">Grape powdery mildew</name>
    <dbReference type="NCBI Taxonomy" id="52586"/>
    <lineage>
        <taxon>Eukaryota</taxon>
        <taxon>Fungi</taxon>
        <taxon>Dikarya</taxon>
        <taxon>Ascomycota</taxon>
        <taxon>Pezizomycotina</taxon>
        <taxon>Leotiomycetes</taxon>
        <taxon>Erysiphales</taxon>
        <taxon>Erysiphaceae</taxon>
        <taxon>Erysiphe</taxon>
    </lineage>
</organism>
<dbReference type="HOGENOM" id="CLU_1644976_0_0_1"/>
<keyword evidence="3" id="KW-1185">Reference proteome</keyword>
<gene>
    <name evidence="2" type="ORF">EV44_g4180</name>
</gene>
<reference evidence="2 3" key="1">
    <citation type="journal article" date="2014" name="BMC Genomics">
        <title>Adaptive genomic structural variation in the grape powdery mildew pathogen, Erysiphe necator.</title>
        <authorList>
            <person name="Jones L."/>
            <person name="Riaz S."/>
            <person name="Morales-Cruz A."/>
            <person name="Amrine K.C."/>
            <person name="McGuire B."/>
            <person name="Gubler W.D."/>
            <person name="Walker M.A."/>
            <person name="Cantu D."/>
        </authorList>
    </citation>
    <scope>NUCLEOTIDE SEQUENCE [LARGE SCALE GENOMIC DNA]</scope>
    <source>
        <strain evidence="3">c</strain>
    </source>
</reference>
<sequence length="161" mass="17791">MNWTRRSQNDEPTGCIRISVPESKSNKFPSRLRTFGEAVYVQRIRPRDQPVVCTKCHGFHTARNCARNPKCKNCSSDLHDGPCIKPIRCLNCRGPHASDDKNCPACPRRISGVFVRPTGAKLHQIRTAGGRELAKTNPQSTLDPSQLPPSSLATESLVSSL</sequence>
<evidence type="ECO:0000256" key="1">
    <source>
        <dbReference type="SAM" id="MobiDB-lite"/>
    </source>
</evidence>
<dbReference type="STRING" id="52586.A0A0B1P687"/>
<evidence type="ECO:0000313" key="3">
    <source>
        <dbReference type="Proteomes" id="UP000030854"/>
    </source>
</evidence>
<evidence type="ECO:0000313" key="2">
    <source>
        <dbReference type="EMBL" id="KHJ33768.1"/>
    </source>
</evidence>
<proteinExistence type="predicted"/>
<name>A0A0B1P687_UNCNE</name>
<dbReference type="Proteomes" id="UP000030854">
    <property type="component" value="Unassembled WGS sequence"/>
</dbReference>
<feature type="compositionally biased region" description="Polar residues" evidence="1">
    <location>
        <begin position="136"/>
        <end position="161"/>
    </location>
</feature>
<comment type="caution">
    <text evidence="2">The sequence shown here is derived from an EMBL/GenBank/DDBJ whole genome shotgun (WGS) entry which is preliminary data.</text>
</comment>
<feature type="region of interest" description="Disordered" evidence="1">
    <location>
        <begin position="134"/>
        <end position="161"/>
    </location>
</feature>
<accession>A0A0B1P687</accession>
<dbReference type="AlphaFoldDB" id="A0A0B1P687"/>
<dbReference type="EMBL" id="JNVN01001250">
    <property type="protein sequence ID" value="KHJ33768.1"/>
    <property type="molecule type" value="Genomic_DNA"/>
</dbReference>
<protein>
    <submittedName>
        <fullName evidence="2">Putative effector protein</fullName>
    </submittedName>
</protein>